<proteinExistence type="inferred from homology"/>
<dbReference type="PROSITE" id="PS50931">
    <property type="entry name" value="HTH_LYSR"/>
    <property type="match status" value="1"/>
</dbReference>
<evidence type="ECO:0000256" key="3">
    <source>
        <dbReference type="ARBA" id="ARBA00023125"/>
    </source>
</evidence>
<keyword evidence="2" id="KW-0805">Transcription regulation</keyword>
<dbReference type="EMBL" id="JACRDE010000304">
    <property type="protein sequence ID" value="MBI5250081.1"/>
    <property type="molecule type" value="Genomic_DNA"/>
</dbReference>
<dbReference type="Gene3D" id="1.10.10.10">
    <property type="entry name" value="Winged helix-like DNA-binding domain superfamily/Winged helix DNA-binding domain"/>
    <property type="match status" value="1"/>
</dbReference>
<dbReference type="Pfam" id="PF03466">
    <property type="entry name" value="LysR_substrate"/>
    <property type="match status" value="1"/>
</dbReference>
<evidence type="ECO:0000256" key="2">
    <source>
        <dbReference type="ARBA" id="ARBA00023015"/>
    </source>
</evidence>
<dbReference type="AlphaFoldDB" id="A0A9D6Z6F7"/>
<dbReference type="PRINTS" id="PR00039">
    <property type="entry name" value="HTHLYSR"/>
</dbReference>
<dbReference type="InterPro" id="IPR036388">
    <property type="entry name" value="WH-like_DNA-bd_sf"/>
</dbReference>
<dbReference type="InterPro" id="IPR036390">
    <property type="entry name" value="WH_DNA-bd_sf"/>
</dbReference>
<keyword evidence="4" id="KW-0804">Transcription</keyword>
<evidence type="ECO:0000313" key="7">
    <source>
        <dbReference type="Proteomes" id="UP000807825"/>
    </source>
</evidence>
<dbReference type="FunFam" id="1.10.10.10:FF:000001">
    <property type="entry name" value="LysR family transcriptional regulator"/>
    <property type="match status" value="1"/>
</dbReference>
<evidence type="ECO:0000256" key="1">
    <source>
        <dbReference type="ARBA" id="ARBA00009437"/>
    </source>
</evidence>
<dbReference type="Gene3D" id="3.40.190.290">
    <property type="match status" value="1"/>
</dbReference>
<evidence type="ECO:0000256" key="4">
    <source>
        <dbReference type="ARBA" id="ARBA00023163"/>
    </source>
</evidence>
<dbReference type="PANTHER" id="PTHR30126:SF100">
    <property type="entry name" value="LYSR-FAMILY TRANSCRIPTIONAL REGULATOR"/>
    <property type="match status" value="1"/>
</dbReference>
<comment type="caution">
    <text evidence="6">The sequence shown here is derived from an EMBL/GenBank/DDBJ whole genome shotgun (WGS) entry which is preliminary data.</text>
</comment>
<gene>
    <name evidence="6" type="ORF">HY912_11365</name>
</gene>
<dbReference type="GO" id="GO:0003700">
    <property type="term" value="F:DNA-binding transcription factor activity"/>
    <property type="evidence" value="ECO:0007669"/>
    <property type="project" value="InterPro"/>
</dbReference>
<dbReference type="InterPro" id="IPR005119">
    <property type="entry name" value="LysR_subst-bd"/>
</dbReference>
<accession>A0A9D6Z6F7</accession>
<organism evidence="6 7">
    <name type="scientific">Desulfomonile tiedjei</name>
    <dbReference type="NCBI Taxonomy" id="2358"/>
    <lineage>
        <taxon>Bacteria</taxon>
        <taxon>Pseudomonadati</taxon>
        <taxon>Thermodesulfobacteriota</taxon>
        <taxon>Desulfomonilia</taxon>
        <taxon>Desulfomonilales</taxon>
        <taxon>Desulfomonilaceae</taxon>
        <taxon>Desulfomonile</taxon>
    </lineage>
</organism>
<dbReference type="GO" id="GO:0000976">
    <property type="term" value="F:transcription cis-regulatory region binding"/>
    <property type="evidence" value="ECO:0007669"/>
    <property type="project" value="TreeGrafter"/>
</dbReference>
<dbReference type="PANTHER" id="PTHR30126">
    <property type="entry name" value="HTH-TYPE TRANSCRIPTIONAL REGULATOR"/>
    <property type="match status" value="1"/>
</dbReference>
<dbReference type="Proteomes" id="UP000807825">
    <property type="component" value="Unassembled WGS sequence"/>
</dbReference>
<name>A0A9D6Z6F7_9BACT</name>
<dbReference type="SUPFAM" id="SSF53850">
    <property type="entry name" value="Periplasmic binding protein-like II"/>
    <property type="match status" value="1"/>
</dbReference>
<evidence type="ECO:0000259" key="5">
    <source>
        <dbReference type="PROSITE" id="PS50931"/>
    </source>
</evidence>
<sequence>MELRQLKTFLTVATLLSFNRAAEVLNYAQSTISAQIKALEEDLDVKLFDRLGKRIVLTEAGELLSQYAQKMLDIEAETVADVKGRNQPQGSLTIRAPQSIGNTYLAGVFGEFRKHFPRVSLNFHTCAFHSLEHELQTGVIDLAFLLADSINSANLVAEPLRFEHLLMVSNPDNPLIQKVKVSVKDFADQPIFLAKSDCGYRMTFEQMLTEAKVKPQTVLEFSSVELLKACLAISDGVTMIPEITARREIARGELSVLQWEEEHMETAVLMIRHKEKWLSPSLRAFIDISRDVIGTG</sequence>
<evidence type="ECO:0000313" key="6">
    <source>
        <dbReference type="EMBL" id="MBI5250081.1"/>
    </source>
</evidence>
<comment type="similarity">
    <text evidence="1">Belongs to the LysR transcriptional regulatory family.</text>
</comment>
<dbReference type="Pfam" id="PF00126">
    <property type="entry name" value="HTH_1"/>
    <property type="match status" value="1"/>
</dbReference>
<reference evidence="6" key="1">
    <citation type="submission" date="2020-07" db="EMBL/GenBank/DDBJ databases">
        <title>Huge and variable diversity of episymbiotic CPR bacteria and DPANN archaea in groundwater ecosystems.</title>
        <authorList>
            <person name="He C.Y."/>
            <person name="Keren R."/>
            <person name="Whittaker M."/>
            <person name="Farag I.F."/>
            <person name="Doudna J."/>
            <person name="Cate J.H.D."/>
            <person name="Banfield J.F."/>
        </authorList>
    </citation>
    <scope>NUCLEOTIDE SEQUENCE</scope>
    <source>
        <strain evidence="6">NC_groundwater_1664_Pr3_B-0.1um_52_9</strain>
    </source>
</reference>
<protein>
    <submittedName>
        <fullName evidence="6">LysR family transcriptional regulator</fullName>
    </submittedName>
</protein>
<dbReference type="CDD" id="cd05466">
    <property type="entry name" value="PBP2_LTTR_substrate"/>
    <property type="match status" value="1"/>
</dbReference>
<feature type="domain" description="HTH lysR-type" evidence="5">
    <location>
        <begin position="1"/>
        <end position="58"/>
    </location>
</feature>
<keyword evidence="3" id="KW-0238">DNA-binding</keyword>
<dbReference type="SUPFAM" id="SSF46785">
    <property type="entry name" value="Winged helix' DNA-binding domain"/>
    <property type="match status" value="1"/>
</dbReference>
<dbReference type="InterPro" id="IPR000847">
    <property type="entry name" value="LysR_HTH_N"/>
</dbReference>